<proteinExistence type="predicted"/>
<keyword evidence="2" id="KW-1185">Reference proteome</keyword>
<evidence type="ECO:0000313" key="1">
    <source>
        <dbReference type="EMBL" id="BCB74613.1"/>
    </source>
</evidence>
<accession>A0A6F8XLC8</accession>
<reference evidence="1 2" key="1">
    <citation type="submission" date="2020-03" db="EMBL/GenBank/DDBJ databases">
        <title>Whole genome shotgun sequence of Phytohabitans flavus NBRC 107702.</title>
        <authorList>
            <person name="Komaki H."/>
            <person name="Tamura T."/>
        </authorList>
    </citation>
    <scope>NUCLEOTIDE SEQUENCE [LARGE SCALE GENOMIC DNA]</scope>
    <source>
        <strain evidence="1 2">NBRC 107702</strain>
    </source>
</reference>
<dbReference type="KEGG" id="pfla:Pflav_010230"/>
<sequence>MRPNSLSPVPAPATAEVVPLEVAVDDTAKLARVVERKVEPKGPGRS</sequence>
<dbReference type="Proteomes" id="UP000502508">
    <property type="component" value="Chromosome"/>
</dbReference>
<organism evidence="1 2">
    <name type="scientific">Phytohabitans flavus</name>
    <dbReference type="NCBI Taxonomy" id="1076124"/>
    <lineage>
        <taxon>Bacteria</taxon>
        <taxon>Bacillati</taxon>
        <taxon>Actinomycetota</taxon>
        <taxon>Actinomycetes</taxon>
        <taxon>Micromonosporales</taxon>
        <taxon>Micromonosporaceae</taxon>
    </lineage>
</organism>
<dbReference type="AlphaFoldDB" id="A0A6F8XLC8"/>
<reference evidence="1 2" key="2">
    <citation type="submission" date="2020-03" db="EMBL/GenBank/DDBJ databases">
        <authorList>
            <person name="Ichikawa N."/>
            <person name="Kimura A."/>
            <person name="Kitahashi Y."/>
            <person name="Uohara A."/>
        </authorList>
    </citation>
    <scope>NUCLEOTIDE SEQUENCE [LARGE SCALE GENOMIC DNA]</scope>
    <source>
        <strain evidence="1 2">NBRC 107702</strain>
    </source>
</reference>
<gene>
    <name evidence="1" type="ORF">Pflav_010230</name>
</gene>
<protein>
    <submittedName>
        <fullName evidence="1">Uncharacterized protein</fullName>
    </submittedName>
</protein>
<name>A0A6F8XLC8_9ACTN</name>
<evidence type="ECO:0000313" key="2">
    <source>
        <dbReference type="Proteomes" id="UP000502508"/>
    </source>
</evidence>
<dbReference type="EMBL" id="AP022870">
    <property type="protein sequence ID" value="BCB74613.1"/>
    <property type="molecule type" value="Genomic_DNA"/>
</dbReference>